<reference evidence="1" key="2">
    <citation type="submission" date="2020-09" db="EMBL/GenBank/DDBJ databases">
        <authorList>
            <person name="Sun Q."/>
            <person name="Ohkuma M."/>
        </authorList>
    </citation>
    <scope>NUCLEOTIDE SEQUENCE</scope>
    <source>
        <strain evidence="1">JCM 3276</strain>
    </source>
</reference>
<evidence type="ECO:0000313" key="1">
    <source>
        <dbReference type="EMBL" id="GGS57222.1"/>
    </source>
</evidence>
<reference evidence="1" key="1">
    <citation type="journal article" date="2014" name="Int. J. Syst. Evol. Microbiol.">
        <title>Complete genome sequence of Corynebacterium casei LMG S-19264T (=DSM 44701T), isolated from a smear-ripened cheese.</title>
        <authorList>
            <consortium name="US DOE Joint Genome Institute (JGI-PGF)"/>
            <person name="Walter F."/>
            <person name="Albersmeier A."/>
            <person name="Kalinowski J."/>
            <person name="Ruckert C."/>
        </authorList>
    </citation>
    <scope>NUCLEOTIDE SEQUENCE</scope>
    <source>
        <strain evidence="1">JCM 3276</strain>
    </source>
</reference>
<comment type="caution">
    <text evidence="1">The sequence shown here is derived from an EMBL/GenBank/DDBJ whole genome shotgun (WGS) entry which is preliminary data.</text>
</comment>
<gene>
    <name evidence="1" type="ORF">GCM10010171_60200</name>
</gene>
<accession>A0A918LIN7</accession>
<proteinExistence type="predicted"/>
<protein>
    <submittedName>
        <fullName evidence="1">Uncharacterized protein</fullName>
    </submittedName>
</protein>
<organism evidence="1 2">
    <name type="scientific">Actinokineospora fastidiosa</name>
    <dbReference type="NCBI Taxonomy" id="1816"/>
    <lineage>
        <taxon>Bacteria</taxon>
        <taxon>Bacillati</taxon>
        <taxon>Actinomycetota</taxon>
        <taxon>Actinomycetes</taxon>
        <taxon>Pseudonocardiales</taxon>
        <taxon>Pseudonocardiaceae</taxon>
        <taxon>Actinokineospora</taxon>
    </lineage>
</organism>
<dbReference type="EMBL" id="BMRB01000009">
    <property type="protein sequence ID" value="GGS57222.1"/>
    <property type="molecule type" value="Genomic_DNA"/>
</dbReference>
<keyword evidence="2" id="KW-1185">Reference proteome</keyword>
<evidence type="ECO:0000313" key="2">
    <source>
        <dbReference type="Proteomes" id="UP000660680"/>
    </source>
</evidence>
<name>A0A918LIN7_9PSEU</name>
<sequence>MDAGIAGLIDDLKAVRRGYGVHAPDLATRVGPALARVCAVAETDAPGLRRHKVISTLTELTDRLPDSPRAIGRIAFGLDGGGHERYTDRVSRIAGMIDRDARTAQRRVDDVIAQIAESAASAVPRQSRRDDLDWHTASVKVVVALHLPVAEVIETRRVVSHRAGLSEVDHSVSVARVPGASGPPSLADLGVDLLYGGVLHSPELITATRVRLRLRLPQPLGQGDGHEFSFRIRLPQGLAPFYVCTPMAPCDRFELTVGFGAGRAPGRIWLIDDEFALDAGEDVPGRPLVEADAAGQARAVFTNLATQRSYGLGWAPHDDGA</sequence>
<dbReference type="AlphaFoldDB" id="A0A918LIN7"/>
<dbReference type="RefSeq" id="WP_189214001.1">
    <property type="nucleotide sequence ID" value="NZ_BMRB01000009.1"/>
</dbReference>
<dbReference type="Proteomes" id="UP000660680">
    <property type="component" value="Unassembled WGS sequence"/>
</dbReference>